<gene>
    <name evidence="2" type="ORF">ODALV1_LOCUS10097</name>
</gene>
<name>A0ABP1QDB2_9HEXA</name>
<comment type="caution">
    <text evidence="2">The sequence shown here is derived from an EMBL/GenBank/DDBJ whole genome shotgun (WGS) entry which is preliminary data.</text>
</comment>
<proteinExistence type="inferred from homology"/>
<dbReference type="InterPro" id="IPR036282">
    <property type="entry name" value="Glutathione-S-Trfase_C_sf"/>
</dbReference>
<dbReference type="PANTHER" id="PTHR44188:SF1">
    <property type="entry name" value="GDAP1, ISOFORM A"/>
    <property type="match status" value="1"/>
</dbReference>
<comment type="similarity">
    <text evidence="1">Belongs to the GST superfamily.</text>
</comment>
<evidence type="ECO:0000313" key="3">
    <source>
        <dbReference type="Proteomes" id="UP001642540"/>
    </source>
</evidence>
<dbReference type="EMBL" id="CAXLJM020000031">
    <property type="protein sequence ID" value="CAL8098949.1"/>
    <property type="molecule type" value="Genomic_DNA"/>
</dbReference>
<accession>A0ABP1QDB2</accession>
<dbReference type="SUPFAM" id="SSF47616">
    <property type="entry name" value="GST C-terminal domain-like"/>
    <property type="match status" value="1"/>
</dbReference>
<sequence>MSVSQLPFLLNRKKAFPAFAELLEKRCKKLEQSIAIVYDPKRFNDILKTLTIIFRTCENELKSRDETWLFPSERIKHIDIHLGLLLHHLYELGFETTILWRNHPRVDLYYRRFITVQNVKKVLNWSANGRQSRWKVCFTGLLLLSVVYGVTRWINTKSTNPISKSKP</sequence>
<keyword evidence="3" id="KW-1185">Reference proteome</keyword>
<dbReference type="Proteomes" id="UP001642540">
    <property type="component" value="Unassembled WGS sequence"/>
</dbReference>
<evidence type="ECO:0000256" key="1">
    <source>
        <dbReference type="ARBA" id="ARBA00007409"/>
    </source>
</evidence>
<protein>
    <submittedName>
        <fullName evidence="2">Uncharacterized protein</fullName>
    </submittedName>
</protein>
<dbReference type="PANTHER" id="PTHR44188">
    <property type="entry name" value="GDAP1, ISOFORM A"/>
    <property type="match status" value="1"/>
</dbReference>
<reference evidence="2 3" key="1">
    <citation type="submission" date="2024-08" db="EMBL/GenBank/DDBJ databases">
        <authorList>
            <person name="Cucini C."/>
            <person name="Frati F."/>
        </authorList>
    </citation>
    <scope>NUCLEOTIDE SEQUENCE [LARGE SCALE GENOMIC DNA]</scope>
</reference>
<organism evidence="2 3">
    <name type="scientific">Orchesella dallaii</name>
    <dbReference type="NCBI Taxonomy" id="48710"/>
    <lineage>
        <taxon>Eukaryota</taxon>
        <taxon>Metazoa</taxon>
        <taxon>Ecdysozoa</taxon>
        <taxon>Arthropoda</taxon>
        <taxon>Hexapoda</taxon>
        <taxon>Collembola</taxon>
        <taxon>Entomobryomorpha</taxon>
        <taxon>Entomobryoidea</taxon>
        <taxon>Orchesellidae</taxon>
        <taxon>Orchesellinae</taxon>
        <taxon>Orchesella</taxon>
    </lineage>
</organism>
<evidence type="ECO:0000313" key="2">
    <source>
        <dbReference type="EMBL" id="CAL8098949.1"/>
    </source>
</evidence>